<name>A0ABU3GPC6_9SPHI</name>
<evidence type="ECO:0000313" key="3">
    <source>
        <dbReference type="Proteomes" id="UP001258315"/>
    </source>
</evidence>
<evidence type="ECO:0000313" key="2">
    <source>
        <dbReference type="EMBL" id="MDT3401633.1"/>
    </source>
</evidence>
<protein>
    <submittedName>
        <fullName evidence="2">Uncharacterized protein</fullName>
    </submittedName>
</protein>
<organism evidence="2 3">
    <name type="scientific">Mucilaginibacter terrae</name>
    <dbReference type="NCBI Taxonomy" id="1955052"/>
    <lineage>
        <taxon>Bacteria</taxon>
        <taxon>Pseudomonadati</taxon>
        <taxon>Bacteroidota</taxon>
        <taxon>Sphingobacteriia</taxon>
        <taxon>Sphingobacteriales</taxon>
        <taxon>Sphingobacteriaceae</taxon>
        <taxon>Mucilaginibacter</taxon>
    </lineage>
</organism>
<proteinExistence type="predicted"/>
<dbReference type="Proteomes" id="UP001258315">
    <property type="component" value="Unassembled WGS sequence"/>
</dbReference>
<feature type="transmembrane region" description="Helical" evidence="1">
    <location>
        <begin position="77"/>
        <end position="97"/>
    </location>
</feature>
<keyword evidence="1" id="KW-1133">Transmembrane helix</keyword>
<keyword evidence="3" id="KW-1185">Reference proteome</keyword>
<evidence type="ECO:0000256" key="1">
    <source>
        <dbReference type="SAM" id="Phobius"/>
    </source>
</evidence>
<sequence length="101" mass="11505">MLNLPQLLLQFNRPFWLYHLAFTALSLYIIIGGGLAALILAIPLKLVGYAGAVSYQTYFAPQVYFYYRNTGTAVRKLYLISFALDILIFFVLVVIYVKFIA</sequence>
<gene>
    <name evidence="2" type="ORF">QE417_000705</name>
</gene>
<accession>A0ABU3GPC6</accession>
<feature type="transmembrane region" description="Helical" evidence="1">
    <location>
        <begin position="15"/>
        <end position="39"/>
    </location>
</feature>
<keyword evidence="1" id="KW-0472">Membrane</keyword>
<dbReference type="RefSeq" id="WP_311947538.1">
    <property type="nucleotide sequence ID" value="NZ_JAVLVU010000001.1"/>
</dbReference>
<reference evidence="3" key="1">
    <citation type="submission" date="2023-07" db="EMBL/GenBank/DDBJ databases">
        <title>Functional and genomic diversity of the sorghum phyllosphere microbiome.</title>
        <authorList>
            <person name="Shade A."/>
        </authorList>
    </citation>
    <scope>NUCLEOTIDE SEQUENCE [LARGE SCALE GENOMIC DNA]</scope>
    <source>
        <strain evidence="3">SORGH_AS_0422</strain>
    </source>
</reference>
<comment type="caution">
    <text evidence="2">The sequence shown here is derived from an EMBL/GenBank/DDBJ whole genome shotgun (WGS) entry which is preliminary data.</text>
</comment>
<dbReference type="EMBL" id="JAVLVU010000001">
    <property type="protein sequence ID" value="MDT3401633.1"/>
    <property type="molecule type" value="Genomic_DNA"/>
</dbReference>
<keyword evidence="1" id="KW-0812">Transmembrane</keyword>